<comment type="caution">
    <text evidence="2">The sequence shown here is derived from an EMBL/GenBank/DDBJ whole genome shotgun (WGS) entry which is preliminary data.</text>
</comment>
<dbReference type="EMBL" id="JABCKI010005810">
    <property type="protein sequence ID" value="KAG5637682.1"/>
    <property type="molecule type" value="Genomic_DNA"/>
</dbReference>
<dbReference type="OrthoDB" id="3070282at2759"/>
<keyword evidence="3" id="KW-1185">Reference proteome</keyword>
<evidence type="ECO:0000256" key="1">
    <source>
        <dbReference type="SAM" id="MobiDB-lite"/>
    </source>
</evidence>
<reference evidence="2" key="2">
    <citation type="submission" date="2021-10" db="EMBL/GenBank/DDBJ databases">
        <title>Phylogenomics reveals ancestral predisposition of the termite-cultivated fungus Termitomyces towards a domesticated lifestyle.</title>
        <authorList>
            <person name="Auxier B."/>
            <person name="Grum-Grzhimaylo A."/>
            <person name="Cardenas M.E."/>
            <person name="Lodge J.D."/>
            <person name="Laessoe T."/>
            <person name="Pedersen O."/>
            <person name="Smith M.E."/>
            <person name="Kuyper T.W."/>
            <person name="Franco-Molano E.A."/>
            <person name="Baroni T.J."/>
            <person name="Aanen D.K."/>
        </authorList>
    </citation>
    <scope>NUCLEOTIDE SEQUENCE</scope>
    <source>
        <strain evidence="2">D49</strain>
    </source>
</reference>
<dbReference type="Proteomes" id="UP000717328">
    <property type="component" value="Unassembled WGS sequence"/>
</dbReference>
<feature type="compositionally biased region" description="Polar residues" evidence="1">
    <location>
        <begin position="264"/>
        <end position="274"/>
    </location>
</feature>
<reference evidence="2" key="1">
    <citation type="submission" date="2021-02" db="EMBL/GenBank/DDBJ databases">
        <authorList>
            <person name="Nieuwenhuis M."/>
            <person name="Van De Peppel L.J.J."/>
        </authorList>
    </citation>
    <scope>NUCLEOTIDE SEQUENCE</scope>
    <source>
        <strain evidence="2">D49</strain>
    </source>
</reference>
<evidence type="ECO:0000313" key="2">
    <source>
        <dbReference type="EMBL" id="KAG5637682.1"/>
    </source>
</evidence>
<dbReference type="AlphaFoldDB" id="A0A9P7FSC2"/>
<evidence type="ECO:0000313" key="3">
    <source>
        <dbReference type="Proteomes" id="UP000717328"/>
    </source>
</evidence>
<feature type="region of interest" description="Disordered" evidence="1">
    <location>
        <begin position="195"/>
        <end position="292"/>
    </location>
</feature>
<protein>
    <submittedName>
        <fullName evidence="2">Uncharacterized protein</fullName>
    </submittedName>
</protein>
<gene>
    <name evidence="2" type="ORF">H0H81_003598</name>
</gene>
<feature type="compositionally biased region" description="Polar residues" evidence="1">
    <location>
        <begin position="198"/>
        <end position="211"/>
    </location>
</feature>
<accession>A0A9P7FSC2</accession>
<sequence length="386" mass="43996">MVGIRHVRDAATQRVVVNTLSQRRKPRHVDSEYSFGAEILSTRDLIRICSISDGLIAMSYLYRERDHMAAEWLTTEDLQETLVEELPGTLGPQFRRIFEKMLPQLEAAEMIRFNDNETKFQVTRRMAKIMLDAAAVIEAETFPSKLEEHYAHCDYIRRKTSKIRRTIKACEDEIAELKAEKEIWRYHQRTCPLIPSTARGTSAASDASFSSEHVEEEDASMEEPPIAGPSSFPETTPARRPHVQNPADAYMTPESLPRRRGSTREQSSPQTSPSRPGPRASFSLSFHDETNGENMELVNGKVAGPSRTSSQIELDNEVATRCAAFENELMGRLATQLKAPKPTYQSIQETVEEILKNVFMKEAYILLLEKEIFESRREMEQKVKEV</sequence>
<organism evidence="2 3">
    <name type="scientific">Sphagnurus paluster</name>
    <dbReference type="NCBI Taxonomy" id="117069"/>
    <lineage>
        <taxon>Eukaryota</taxon>
        <taxon>Fungi</taxon>
        <taxon>Dikarya</taxon>
        <taxon>Basidiomycota</taxon>
        <taxon>Agaricomycotina</taxon>
        <taxon>Agaricomycetes</taxon>
        <taxon>Agaricomycetidae</taxon>
        <taxon>Agaricales</taxon>
        <taxon>Tricholomatineae</taxon>
        <taxon>Lyophyllaceae</taxon>
        <taxon>Sphagnurus</taxon>
    </lineage>
</organism>
<proteinExistence type="predicted"/>
<name>A0A9P7FSC2_9AGAR</name>